<reference evidence="2" key="1">
    <citation type="journal article" date="2014" name="Front. Microbiol.">
        <title>High frequency of phylogenetically diverse reductive dehalogenase-homologous genes in deep subseafloor sedimentary metagenomes.</title>
        <authorList>
            <person name="Kawai M."/>
            <person name="Futagami T."/>
            <person name="Toyoda A."/>
            <person name="Takaki Y."/>
            <person name="Nishi S."/>
            <person name="Hori S."/>
            <person name="Arai W."/>
            <person name="Tsubouchi T."/>
            <person name="Morono Y."/>
            <person name="Uchiyama I."/>
            <person name="Ito T."/>
            <person name="Fujiyama A."/>
            <person name="Inagaki F."/>
            <person name="Takami H."/>
        </authorList>
    </citation>
    <scope>NUCLEOTIDE SEQUENCE</scope>
    <source>
        <strain evidence="2">Expedition CK06-06</strain>
    </source>
</reference>
<dbReference type="GO" id="GO:0006289">
    <property type="term" value="P:nucleotide-excision repair"/>
    <property type="evidence" value="ECO:0007669"/>
    <property type="project" value="TreeGrafter"/>
</dbReference>
<evidence type="ECO:0000259" key="1">
    <source>
        <dbReference type="Pfam" id="PF09369"/>
    </source>
</evidence>
<dbReference type="GO" id="GO:0043138">
    <property type="term" value="F:3'-5' DNA helicase activity"/>
    <property type="evidence" value="ECO:0007669"/>
    <property type="project" value="TreeGrafter"/>
</dbReference>
<dbReference type="InterPro" id="IPR018973">
    <property type="entry name" value="MZB"/>
</dbReference>
<dbReference type="EMBL" id="BARW01023598">
    <property type="protein sequence ID" value="GAI97516.1"/>
    <property type="molecule type" value="Genomic_DNA"/>
</dbReference>
<name>X1U1N5_9ZZZZ</name>
<gene>
    <name evidence="2" type="ORF">S12H4_39094</name>
</gene>
<dbReference type="AlphaFoldDB" id="X1U1N5"/>
<dbReference type="Pfam" id="PF09369">
    <property type="entry name" value="MZB"/>
    <property type="match status" value="1"/>
</dbReference>
<dbReference type="PANTHER" id="PTHR47957">
    <property type="entry name" value="ATP-DEPENDENT HELICASE HRQ1"/>
    <property type="match status" value="1"/>
</dbReference>
<dbReference type="PANTHER" id="PTHR47957:SF3">
    <property type="entry name" value="ATP-DEPENDENT HELICASE HRQ1"/>
    <property type="match status" value="1"/>
</dbReference>
<sequence length="231" mass="26220">AAVLLHQGETYLVNDFDLKNLIIQIERKNVDYYTQVMDIADIEVLEETRRKKTNGFIISSGDVEVTEKYIKYKIMKYDRVLSTENLNLPPLSFKTMGMWLTIPENIRKKVEARRLDFAGGLHGLEHALIATMPFHVMCDRWDIGGVSVPSYPPADGSKVFLYDAFEGGIGLTEKAFQLTGNIFKMTYELVRDCQCEEGCPACIYSPKCGSGNRPLDKEATRIILKELIVRL</sequence>
<accession>X1U1N5</accession>
<dbReference type="GO" id="GO:0036297">
    <property type="term" value="P:interstrand cross-link repair"/>
    <property type="evidence" value="ECO:0007669"/>
    <property type="project" value="TreeGrafter"/>
</dbReference>
<feature type="domain" description="MrfA-like Zn-binding" evidence="1">
    <location>
        <begin position="124"/>
        <end position="203"/>
    </location>
</feature>
<proteinExistence type="predicted"/>
<dbReference type="GO" id="GO:0005634">
    <property type="term" value="C:nucleus"/>
    <property type="evidence" value="ECO:0007669"/>
    <property type="project" value="TreeGrafter"/>
</dbReference>
<evidence type="ECO:0000313" key="2">
    <source>
        <dbReference type="EMBL" id="GAI97516.1"/>
    </source>
</evidence>
<protein>
    <recommendedName>
        <fullName evidence="1">MrfA-like Zn-binding domain-containing protein</fullName>
    </recommendedName>
</protein>
<organism evidence="2">
    <name type="scientific">marine sediment metagenome</name>
    <dbReference type="NCBI Taxonomy" id="412755"/>
    <lineage>
        <taxon>unclassified sequences</taxon>
        <taxon>metagenomes</taxon>
        <taxon>ecological metagenomes</taxon>
    </lineage>
</organism>
<feature type="non-terminal residue" evidence="2">
    <location>
        <position position="1"/>
    </location>
</feature>
<comment type="caution">
    <text evidence="2">The sequence shown here is derived from an EMBL/GenBank/DDBJ whole genome shotgun (WGS) entry which is preliminary data.</text>
</comment>